<proteinExistence type="predicted"/>
<dbReference type="Gene3D" id="1.10.287.130">
    <property type="match status" value="1"/>
</dbReference>
<dbReference type="InterPro" id="IPR036097">
    <property type="entry name" value="HisK_dim/P_sf"/>
</dbReference>
<keyword evidence="12" id="KW-0902">Two-component regulatory system</keyword>
<dbReference type="CDD" id="cd00075">
    <property type="entry name" value="HATPase"/>
    <property type="match status" value="1"/>
</dbReference>
<dbReference type="GO" id="GO:0005524">
    <property type="term" value="F:ATP binding"/>
    <property type="evidence" value="ECO:0007669"/>
    <property type="project" value="UniProtKB-KW"/>
</dbReference>
<organism evidence="17 18">
    <name type="scientific">Petrotoga mexicana DSM 14811</name>
    <dbReference type="NCBI Taxonomy" id="1122954"/>
    <lineage>
        <taxon>Bacteria</taxon>
        <taxon>Thermotogati</taxon>
        <taxon>Thermotogota</taxon>
        <taxon>Thermotogae</taxon>
        <taxon>Petrotogales</taxon>
        <taxon>Petrotogaceae</taxon>
        <taxon>Petrotoga</taxon>
    </lineage>
</organism>
<dbReference type="SUPFAM" id="SSF158472">
    <property type="entry name" value="HAMP domain-like"/>
    <property type="match status" value="1"/>
</dbReference>
<keyword evidence="11 14" id="KW-1133">Transmembrane helix</keyword>
<evidence type="ECO:0000256" key="8">
    <source>
        <dbReference type="ARBA" id="ARBA00022741"/>
    </source>
</evidence>
<dbReference type="Pfam" id="PF02518">
    <property type="entry name" value="HATPase_c"/>
    <property type="match status" value="1"/>
</dbReference>
<evidence type="ECO:0000256" key="4">
    <source>
        <dbReference type="ARBA" id="ARBA00022475"/>
    </source>
</evidence>
<evidence type="ECO:0000313" key="18">
    <source>
        <dbReference type="Proteomes" id="UP000236604"/>
    </source>
</evidence>
<evidence type="ECO:0000256" key="11">
    <source>
        <dbReference type="ARBA" id="ARBA00022989"/>
    </source>
</evidence>
<evidence type="ECO:0000256" key="10">
    <source>
        <dbReference type="ARBA" id="ARBA00022840"/>
    </source>
</evidence>
<dbReference type="Pfam" id="PF00672">
    <property type="entry name" value="HAMP"/>
    <property type="match status" value="1"/>
</dbReference>
<accession>A0A2K1P9R1</accession>
<comment type="caution">
    <text evidence="17">The sequence shown here is derived from an EMBL/GenBank/DDBJ whole genome shotgun (WGS) entry which is preliminary data.</text>
</comment>
<dbReference type="PROSITE" id="PS50885">
    <property type="entry name" value="HAMP"/>
    <property type="match status" value="1"/>
</dbReference>
<dbReference type="PANTHER" id="PTHR45528:SF1">
    <property type="entry name" value="SENSOR HISTIDINE KINASE CPXA"/>
    <property type="match status" value="1"/>
</dbReference>
<dbReference type="SUPFAM" id="SSF55874">
    <property type="entry name" value="ATPase domain of HSP90 chaperone/DNA topoisomerase II/histidine kinase"/>
    <property type="match status" value="1"/>
</dbReference>
<evidence type="ECO:0000259" key="15">
    <source>
        <dbReference type="PROSITE" id="PS50109"/>
    </source>
</evidence>
<dbReference type="SMART" id="SM00387">
    <property type="entry name" value="HATPase_c"/>
    <property type="match status" value="1"/>
</dbReference>
<dbReference type="InterPro" id="IPR004358">
    <property type="entry name" value="Sig_transdc_His_kin-like_C"/>
</dbReference>
<evidence type="ECO:0000256" key="1">
    <source>
        <dbReference type="ARBA" id="ARBA00000085"/>
    </source>
</evidence>
<sequence length="316" mass="35701">MIIGRFTNEIENVLARLKMILISTGVLVMILAGIGGFFYADSSLKPVEKIIDTAKNIEENNLNERIKVKTQDELGRLASTLNQMISRLEKAFEQQKQFTADVSHDLRTPLSIIQAESSLSLKKDRSIEEYKKSLELILEETSYMSEIIDKLLFLARSDNKTQFYNFTKTNLKSLLEEVIKKVSPLYLNKGLALEVAKLEELYIRADKDKLKEAIINILDNSLKYTDKGKVTISSVKKGNFAKISIEDTGRGIPKEDLNRIFDRFYRGDKARTSSEKSTGLGLAIVKEIVNAHDGRIEVKSEVGKGTVFSLFLPIEK</sequence>
<keyword evidence="7 14" id="KW-0812">Transmembrane</keyword>
<evidence type="ECO:0000256" key="5">
    <source>
        <dbReference type="ARBA" id="ARBA00022553"/>
    </source>
</evidence>
<dbReference type="PROSITE" id="PS50109">
    <property type="entry name" value="HIS_KIN"/>
    <property type="match status" value="1"/>
</dbReference>
<dbReference type="InterPro" id="IPR036890">
    <property type="entry name" value="HATPase_C_sf"/>
</dbReference>
<feature type="domain" description="Histidine kinase" evidence="15">
    <location>
        <begin position="101"/>
        <end position="316"/>
    </location>
</feature>
<dbReference type="InterPro" id="IPR003660">
    <property type="entry name" value="HAMP_dom"/>
</dbReference>
<dbReference type="GO" id="GO:0005886">
    <property type="term" value="C:plasma membrane"/>
    <property type="evidence" value="ECO:0007669"/>
    <property type="project" value="UniProtKB-SubCell"/>
</dbReference>
<dbReference type="EC" id="2.7.13.3" evidence="3"/>
<dbReference type="SUPFAM" id="SSF47384">
    <property type="entry name" value="Homodimeric domain of signal transducing histidine kinase"/>
    <property type="match status" value="1"/>
</dbReference>
<dbReference type="InterPro" id="IPR003594">
    <property type="entry name" value="HATPase_dom"/>
</dbReference>
<keyword evidence="6" id="KW-0808">Transferase</keyword>
<comment type="catalytic activity">
    <reaction evidence="1">
        <text>ATP + protein L-histidine = ADP + protein N-phospho-L-histidine.</text>
        <dbReference type="EC" id="2.7.13.3"/>
    </reaction>
</comment>
<comment type="subcellular location">
    <subcellularLocation>
        <location evidence="2">Cell membrane</location>
        <topology evidence="2">Multi-pass membrane protein</topology>
    </subcellularLocation>
</comment>
<keyword evidence="9 17" id="KW-0418">Kinase</keyword>
<evidence type="ECO:0000256" key="2">
    <source>
        <dbReference type="ARBA" id="ARBA00004651"/>
    </source>
</evidence>
<evidence type="ECO:0000256" key="6">
    <source>
        <dbReference type="ARBA" id="ARBA00022679"/>
    </source>
</evidence>
<keyword evidence="13 14" id="KW-0472">Membrane</keyword>
<evidence type="ECO:0000313" key="17">
    <source>
        <dbReference type="EMBL" id="PNR99446.1"/>
    </source>
</evidence>
<dbReference type="SMART" id="SM00388">
    <property type="entry name" value="HisKA"/>
    <property type="match status" value="1"/>
</dbReference>
<feature type="transmembrane region" description="Helical" evidence="14">
    <location>
        <begin position="20"/>
        <end position="40"/>
    </location>
</feature>
<name>A0A2K1P9R1_9BACT</name>
<keyword evidence="5" id="KW-0597">Phosphoprotein</keyword>
<keyword evidence="4" id="KW-1003">Cell membrane</keyword>
<keyword evidence="8" id="KW-0547">Nucleotide-binding</keyword>
<evidence type="ECO:0000256" key="7">
    <source>
        <dbReference type="ARBA" id="ARBA00022692"/>
    </source>
</evidence>
<dbReference type="CDD" id="cd06225">
    <property type="entry name" value="HAMP"/>
    <property type="match status" value="1"/>
</dbReference>
<dbReference type="Gene3D" id="6.10.340.10">
    <property type="match status" value="1"/>
</dbReference>
<dbReference type="InterPro" id="IPR050398">
    <property type="entry name" value="HssS/ArlS-like"/>
</dbReference>
<dbReference type="EMBL" id="AZRN01000021">
    <property type="protein sequence ID" value="PNR99446.1"/>
    <property type="molecule type" value="Genomic_DNA"/>
</dbReference>
<dbReference type="SMART" id="SM00304">
    <property type="entry name" value="HAMP"/>
    <property type="match status" value="1"/>
</dbReference>
<evidence type="ECO:0000256" key="14">
    <source>
        <dbReference type="SAM" id="Phobius"/>
    </source>
</evidence>
<dbReference type="InterPro" id="IPR005467">
    <property type="entry name" value="His_kinase_dom"/>
</dbReference>
<protein>
    <recommendedName>
        <fullName evidence="3">histidine kinase</fullName>
        <ecNumber evidence="3">2.7.13.3</ecNumber>
    </recommendedName>
</protein>
<keyword evidence="10" id="KW-0067">ATP-binding</keyword>
<dbReference type="PANTHER" id="PTHR45528">
    <property type="entry name" value="SENSOR HISTIDINE KINASE CPXA"/>
    <property type="match status" value="1"/>
</dbReference>
<evidence type="ECO:0000259" key="16">
    <source>
        <dbReference type="PROSITE" id="PS50885"/>
    </source>
</evidence>
<evidence type="ECO:0000256" key="12">
    <source>
        <dbReference type="ARBA" id="ARBA00023012"/>
    </source>
</evidence>
<dbReference type="AlphaFoldDB" id="A0A2K1P9R1"/>
<dbReference type="FunFam" id="1.10.287.130:FF:000001">
    <property type="entry name" value="Two-component sensor histidine kinase"/>
    <property type="match status" value="1"/>
</dbReference>
<dbReference type="Pfam" id="PF00512">
    <property type="entry name" value="HisKA"/>
    <property type="match status" value="1"/>
</dbReference>
<evidence type="ECO:0000256" key="3">
    <source>
        <dbReference type="ARBA" id="ARBA00012438"/>
    </source>
</evidence>
<gene>
    <name evidence="17" type="ORF">X927_05595</name>
</gene>
<reference evidence="17 18" key="1">
    <citation type="submission" date="2013-12" db="EMBL/GenBank/DDBJ databases">
        <title>Comparative genomics of Petrotoga isolates.</title>
        <authorList>
            <person name="Nesbo C.L."/>
            <person name="Charchuk R."/>
            <person name="Chow K."/>
        </authorList>
    </citation>
    <scope>NUCLEOTIDE SEQUENCE [LARGE SCALE GENOMIC DNA]</scope>
    <source>
        <strain evidence="17 18">DSM 14811</strain>
    </source>
</reference>
<dbReference type="InterPro" id="IPR003661">
    <property type="entry name" value="HisK_dim/P_dom"/>
</dbReference>
<keyword evidence="18" id="KW-1185">Reference proteome</keyword>
<dbReference type="PRINTS" id="PR00344">
    <property type="entry name" value="BCTRLSENSOR"/>
</dbReference>
<dbReference type="Gene3D" id="3.30.565.10">
    <property type="entry name" value="Histidine kinase-like ATPase, C-terminal domain"/>
    <property type="match status" value="1"/>
</dbReference>
<feature type="domain" description="HAMP" evidence="16">
    <location>
        <begin position="41"/>
        <end position="93"/>
    </location>
</feature>
<dbReference type="Proteomes" id="UP000236604">
    <property type="component" value="Unassembled WGS sequence"/>
</dbReference>
<dbReference type="FunFam" id="3.30.565.10:FF:000006">
    <property type="entry name" value="Sensor histidine kinase WalK"/>
    <property type="match status" value="1"/>
</dbReference>
<evidence type="ECO:0000256" key="9">
    <source>
        <dbReference type="ARBA" id="ARBA00022777"/>
    </source>
</evidence>
<evidence type="ECO:0000256" key="13">
    <source>
        <dbReference type="ARBA" id="ARBA00023136"/>
    </source>
</evidence>
<dbReference type="GO" id="GO:0000155">
    <property type="term" value="F:phosphorelay sensor kinase activity"/>
    <property type="evidence" value="ECO:0007669"/>
    <property type="project" value="InterPro"/>
</dbReference>
<dbReference type="CDD" id="cd00082">
    <property type="entry name" value="HisKA"/>
    <property type="match status" value="1"/>
</dbReference>